<dbReference type="Proteomes" id="UP000030673">
    <property type="component" value="Unassembled WGS sequence"/>
</dbReference>
<evidence type="ECO:0000313" key="2">
    <source>
        <dbReference type="EMBL" id="EWC88850.1"/>
    </source>
</evidence>
<gene>
    <name evidence="2" type="ORF">PFNF54_02363</name>
</gene>
<keyword evidence="1" id="KW-0812">Transmembrane</keyword>
<evidence type="ECO:0000313" key="3">
    <source>
        <dbReference type="Proteomes" id="UP000030673"/>
    </source>
</evidence>
<protein>
    <submittedName>
        <fullName evidence="2">Uncharacterized protein</fullName>
    </submittedName>
</protein>
<feature type="transmembrane region" description="Helical" evidence="1">
    <location>
        <begin position="35"/>
        <end position="56"/>
    </location>
</feature>
<organism evidence="2 3">
    <name type="scientific">Plasmodium falciparum (isolate NF54)</name>
    <dbReference type="NCBI Taxonomy" id="5843"/>
    <lineage>
        <taxon>Eukaryota</taxon>
        <taxon>Sar</taxon>
        <taxon>Alveolata</taxon>
        <taxon>Apicomplexa</taxon>
        <taxon>Aconoidasida</taxon>
        <taxon>Haemosporida</taxon>
        <taxon>Plasmodiidae</taxon>
        <taxon>Plasmodium</taxon>
        <taxon>Plasmodium (Laverania)</taxon>
    </lineage>
</organism>
<accession>W7K731</accession>
<dbReference type="AlphaFoldDB" id="W7K731"/>
<dbReference type="EMBL" id="KE123794">
    <property type="protein sequence ID" value="EWC88850.1"/>
    <property type="molecule type" value="Genomic_DNA"/>
</dbReference>
<keyword evidence="1" id="KW-0472">Membrane</keyword>
<keyword evidence="3" id="KW-1185">Reference proteome</keyword>
<proteinExistence type="predicted"/>
<name>W7K731_PLAFO</name>
<evidence type="ECO:0000256" key="1">
    <source>
        <dbReference type="SAM" id="Phobius"/>
    </source>
</evidence>
<sequence length="95" mass="11823">MKKIYAFLDHTHNYIYVLYTNRIILSNFYLLHKNIIYFNIYIYIYVYTFLTFLYYLNNLNIFININNDLNKNVINTPNLQKTKLREKKYTKNFIE</sequence>
<keyword evidence="1" id="KW-1133">Transmembrane helix</keyword>
<reference evidence="2 3" key="1">
    <citation type="submission" date="2013-02" db="EMBL/GenBank/DDBJ databases">
        <title>The Genome Sequence of Plasmodium falciparum NF54.</title>
        <authorList>
            <consortium name="The Broad Institute Genome Sequencing Platform"/>
            <consortium name="The Broad Institute Genome Sequencing Center for Infectious Disease"/>
            <person name="Neafsey D."/>
            <person name="Cheeseman I."/>
            <person name="Volkman S."/>
            <person name="Adams J."/>
            <person name="Walker B."/>
            <person name="Young S.K."/>
            <person name="Zeng Q."/>
            <person name="Gargeya S."/>
            <person name="Fitzgerald M."/>
            <person name="Haas B."/>
            <person name="Abouelleil A."/>
            <person name="Alvarado L."/>
            <person name="Arachchi H.M."/>
            <person name="Berlin A.M."/>
            <person name="Chapman S.B."/>
            <person name="Dewar J."/>
            <person name="Goldberg J."/>
            <person name="Griggs A."/>
            <person name="Gujja S."/>
            <person name="Hansen M."/>
            <person name="Howarth C."/>
            <person name="Imamovic A."/>
            <person name="Larimer J."/>
            <person name="McCowan C."/>
            <person name="Murphy C."/>
            <person name="Neiman D."/>
            <person name="Pearson M."/>
            <person name="Priest M."/>
            <person name="Roberts A."/>
            <person name="Saif S."/>
            <person name="Shea T."/>
            <person name="Sisk P."/>
            <person name="Sykes S."/>
            <person name="Wortman J."/>
            <person name="Nusbaum C."/>
            <person name="Birren B."/>
        </authorList>
    </citation>
    <scope>NUCLEOTIDE SEQUENCE [LARGE SCALE GENOMIC DNA]</scope>
    <source>
        <strain evidence="2 3">NF54</strain>
    </source>
</reference>